<evidence type="ECO:0000256" key="7">
    <source>
        <dbReference type="ARBA" id="ARBA00022989"/>
    </source>
</evidence>
<dbReference type="InterPro" id="IPR050640">
    <property type="entry name" value="Bact_2-comp_sensor_kinase"/>
</dbReference>
<evidence type="ECO:0000256" key="5">
    <source>
        <dbReference type="ARBA" id="ARBA00022692"/>
    </source>
</evidence>
<keyword evidence="2" id="KW-1003">Cell membrane</keyword>
<dbReference type="InterPro" id="IPR036890">
    <property type="entry name" value="HATPase_C_sf"/>
</dbReference>
<proteinExistence type="predicted"/>
<evidence type="ECO:0000259" key="10">
    <source>
        <dbReference type="PROSITE" id="PS50885"/>
    </source>
</evidence>
<keyword evidence="5 9" id="KW-0812">Transmembrane</keyword>
<gene>
    <name evidence="11" type="ORF">D7Z26_04980</name>
</gene>
<dbReference type="Pfam" id="PF02518">
    <property type="entry name" value="HATPase_c"/>
    <property type="match status" value="1"/>
</dbReference>
<evidence type="ECO:0000313" key="12">
    <source>
        <dbReference type="Proteomes" id="UP000282076"/>
    </source>
</evidence>
<evidence type="ECO:0000256" key="6">
    <source>
        <dbReference type="ARBA" id="ARBA00022777"/>
    </source>
</evidence>
<reference evidence="11 12" key="1">
    <citation type="submission" date="2018-10" db="EMBL/GenBank/DDBJ databases">
        <title>Cohnella sp. M2MS4P-1, whole genome shotgun sequence.</title>
        <authorList>
            <person name="Tuo L."/>
        </authorList>
    </citation>
    <scope>NUCLEOTIDE SEQUENCE [LARGE SCALE GENOMIC DNA]</scope>
    <source>
        <strain evidence="11 12">M2MS4P-1</strain>
    </source>
</reference>
<organism evidence="11 12">
    <name type="scientific">Cohnella endophytica</name>
    <dbReference type="NCBI Taxonomy" id="2419778"/>
    <lineage>
        <taxon>Bacteria</taxon>
        <taxon>Bacillati</taxon>
        <taxon>Bacillota</taxon>
        <taxon>Bacilli</taxon>
        <taxon>Bacillales</taxon>
        <taxon>Paenibacillaceae</taxon>
        <taxon>Cohnella</taxon>
    </lineage>
</organism>
<dbReference type="Pfam" id="PF00672">
    <property type="entry name" value="HAMP"/>
    <property type="match status" value="1"/>
</dbReference>
<evidence type="ECO:0000256" key="4">
    <source>
        <dbReference type="ARBA" id="ARBA00022679"/>
    </source>
</evidence>
<sequence>MNRFFEKYRNMLIRKKINVVFIPIVILPLLVVIFTSNSIFTQSSMQRTEDNIAGESSIIATRIQSILKTGETSTLLLVKNINLIYEDLGIGEPRSEEPGSGSQEAYPNVRLGNKLVYEFDYNLRAFKDIESIAYIDNQNNVYVSNTRLGDNFDKALESDMVRKLQGPGIPDTMWFPMTTRDYLVTGPNPVLTVGKRVVDFQTGQTLGVLIMNIKESTISSIFPEERKQGKGGFYIADRTGKIIATKNAAKLLKQISEPRMSDWILGKDQSTSVRLNEGGDDYLIMKKEIPERDWILYKQVLVNDITKDKYTNSITIIIVGLICIAIALIVSNFLSRHIAKPIVQLTKVAKQIREGNLNTSSQIRSNDEAGILSVTFNEMIGKIKNLLHEVTAEQKKKREYELALIQAQIKPHFFYNTLDLIFVLCEQGKTSLAADTTKALADYYRISLSNGKEIISIREELKNAEDYLFIQKTRYSDILDFRIEADNDILDYSIMKLTLQPLVENSIYHGLKPRMRSGQIVIKGYLEEGNVILKVIDNGVGFQREKLEQMGNDPASVTSERSFGLRSVSERIKLYYGDQFGIHIRSQPDVSTEITLTIPQKEGAVDHD</sequence>
<accession>A0A494Y4Y1</accession>
<comment type="subcellular location">
    <subcellularLocation>
        <location evidence="1">Cell membrane</location>
        <topology evidence="1">Multi-pass membrane protein</topology>
    </subcellularLocation>
</comment>
<dbReference type="InterPro" id="IPR033479">
    <property type="entry name" value="dCache_1"/>
</dbReference>
<dbReference type="RefSeq" id="WP_120974946.1">
    <property type="nucleotide sequence ID" value="NZ_RBZM01000002.1"/>
</dbReference>
<keyword evidence="8 9" id="KW-0472">Membrane</keyword>
<evidence type="ECO:0000256" key="2">
    <source>
        <dbReference type="ARBA" id="ARBA00022475"/>
    </source>
</evidence>
<dbReference type="PROSITE" id="PS50885">
    <property type="entry name" value="HAMP"/>
    <property type="match status" value="1"/>
</dbReference>
<protein>
    <submittedName>
        <fullName evidence="11">Sensor histidine kinase</fullName>
    </submittedName>
</protein>
<evidence type="ECO:0000256" key="9">
    <source>
        <dbReference type="SAM" id="Phobius"/>
    </source>
</evidence>
<dbReference type="AlphaFoldDB" id="A0A494Y4Y1"/>
<evidence type="ECO:0000256" key="3">
    <source>
        <dbReference type="ARBA" id="ARBA00022553"/>
    </source>
</evidence>
<feature type="transmembrane region" description="Helical" evidence="9">
    <location>
        <begin position="314"/>
        <end position="334"/>
    </location>
</feature>
<dbReference type="GO" id="GO:0005886">
    <property type="term" value="C:plasma membrane"/>
    <property type="evidence" value="ECO:0007669"/>
    <property type="project" value="UniProtKB-SubCell"/>
</dbReference>
<dbReference type="SMART" id="SM00387">
    <property type="entry name" value="HATPase_c"/>
    <property type="match status" value="1"/>
</dbReference>
<dbReference type="InterPro" id="IPR010559">
    <property type="entry name" value="Sig_transdc_His_kin_internal"/>
</dbReference>
<evidence type="ECO:0000256" key="8">
    <source>
        <dbReference type="ARBA" id="ARBA00023136"/>
    </source>
</evidence>
<dbReference type="SMART" id="SM00304">
    <property type="entry name" value="HAMP"/>
    <property type="match status" value="1"/>
</dbReference>
<dbReference type="Gene3D" id="3.30.450.20">
    <property type="entry name" value="PAS domain"/>
    <property type="match status" value="1"/>
</dbReference>
<feature type="transmembrane region" description="Helical" evidence="9">
    <location>
        <begin position="20"/>
        <end position="40"/>
    </location>
</feature>
<dbReference type="Pfam" id="PF02743">
    <property type="entry name" value="dCache_1"/>
    <property type="match status" value="1"/>
</dbReference>
<keyword evidence="7 9" id="KW-1133">Transmembrane helix</keyword>
<evidence type="ECO:0000313" key="11">
    <source>
        <dbReference type="EMBL" id="RKP57331.1"/>
    </source>
</evidence>
<dbReference type="PANTHER" id="PTHR34220">
    <property type="entry name" value="SENSOR HISTIDINE KINASE YPDA"/>
    <property type="match status" value="1"/>
</dbReference>
<dbReference type="Gene3D" id="3.30.565.10">
    <property type="entry name" value="Histidine kinase-like ATPase, C-terminal domain"/>
    <property type="match status" value="1"/>
</dbReference>
<dbReference type="Gene3D" id="6.10.340.10">
    <property type="match status" value="1"/>
</dbReference>
<keyword evidence="12" id="KW-1185">Reference proteome</keyword>
<dbReference type="CDD" id="cd06225">
    <property type="entry name" value="HAMP"/>
    <property type="match status" value="1"/>
</dbReference>
<dbReference type="SUPFAM" id="SSF55874">
    <property type="entry name" value="ATPase domain of HSP90 chaperone/DNA topoisomerase II/histidine kinase"/>
    <property type="match status" value="1"/>
</dbReference>
<comment type="caution">
    <text evidence="11">The sequence shown here is derived from an EMBL/GenBank/DDBJ whole genome shotgun (WGS) entry which is preliminary data.</text>
</comment>
<dbReference type="GO" id="GO:0000155">
    <property type="term" value="F:phosphorelay sensor kinase activity"/>
    <property type="evidence" value="ECO:0007669"/>
    <property type="project" value="InterPro"/>
</dbReference>
<keyword evidence="6 11" id="KW-0418">Kinase</keyword>
<keyword evidence="4" id="KW-0808">Transferase</keyword>
<keyword evidence="3" id="KW-0597">Phosphoprotein</keyword>
<dbReference type="SUPFAM" id="SSF158472">
    <property type="entry name" value="HAMP domain-like"/>
    <property type="match status" value="1"/>
</dbReference>
<dbReference type="Pfam" id="PF06580">
    <property type="entry name" value="His_kinase"/>
    <property type="match status" value="1"/>
</dbReference>
<feature type="domain" description="HAMP" evidence="10">
    <location>
        <begin position="336"/>
        <end position="388"/>
    </location>
</feature>
<dbReference type="OrthoDB" id="9809348at2"/>
<dbReference type="EMBL" id="RBZM01000002">
    <property type="protein sequence ID" value="RKP57331.1"/>
    <property type="molecule type" value="Genomic_DNA"/>
</dbReference>
<dbReference type="Proteomes" id="UP000282076">
    <property type="component" value="Unassembled WGS sequence"/>
</dbReference>
<name>A0A494Y4Y1_9BACL</name>
<dbReference type="PANTHER" id="PTHR34220:SF7">
    <property type="entry name" value="SENSOR HISTIDINE KINASE YPDA"/>
    <property type="match status" value="1"/>
</dbReference>
<dbReference type="InterPro" id="IPR003594">
    <property type="entry name" value="HATPase_dom"/>
</dbReference>
<dbReference type="InterPro" id="IPR003660">
    <property type="entry name" value="HAMP_dom"/>
</dbReference>
<evidence type="ECO:0000256" key="1">
    <source>
        <dbReference type="ARBA" id="ARBA00004651"/>
    </source>
</evidence>